<dbReference type="InterPro" id="IPR007867">
    <property type="entry name" value="GMC_OxRtase_C"/>
</dbReference>
<evidence type="ECO:0000256" key="2">
    <source>
        <dbReference type="ARBA" id="ARBA00010790"/>
    </source>
</evidence>
<dbReference type="SUPFAM" id="SSF51905">
    <property type="entry name" value="FAD/NAD(P)-binding domain"/>
    <property type="match status" value="1"/>
</dbReference>
<evidence type="ECO:0000256" key="3">
    <source>
        <dbReference type="ARBA" id="ARBA00022630"/>
    </source>
</evidence>
<organism evidence="10">
    <name type="scientific">Ceratitis capitata</name>
    <name type="common">Mediterranean fruit fly</name>
    <name type="synonym">Tephritis capitata</name>
    <dbReference type="NCBI Taxonomy" id="7213"/>
    <lineage>
        <taxon>Eukaryota</taxon>
        <taxon>Metazoa</taxon>
        <taxon>Ecdysozoa</taxon>
        <taxon>Arthropoda</taxon>
        <taxon>Hexapoda</taxon>
        <taxon>Insecta</taxon>
        <taxon>Pterygota</taxon>
        <taxon>Neoptera</taxon>
        <taxon>Endopterygota</taxon>
        <taxon>Diptera</taxon>
        <taxon>Brachycera</taxon>
        <taxon>Muscomorpha</taxon>
        <taxon>Tephritoidea</taxon>
        <taxon>Tephritidae</taxon>
        <taxon>Ceratitis</taxon>
        <taxon>Ceratitis</taxon>
    </lineage>
</organism>
<dbReference type="PROSITE" id="PS00624">
    <property type="entry name" value="GMC_OXRED_2"/>
    <property type="match status" value="1"/>
</dbReference>
<feature type="binding site" evidence="5">
    <location>
        <position position="154"/>
    </location>
    <ligand>
        <name>FAD</name>
        <dbReference type="ChEBI" id="CHEBI:57692"/>
    </ligand>
</feature>
<dbReference type="GO" id="GO:0016614">
    <property type="term" value="F:oxidoreductase activity, acting on CH-OH group of donors"/>
    <property type="evidence" value="ECO:0007669"/>
    <property type="project" value="InterPro"/>
</dbReference>
<evidence type="ECO:0000256" key="6">
    <source>
        <dbReference type="RuleBase" id="RU003968"/>
    </source>
</evidence>
<dbReference type="InterPro" id="IPR036188">
    <property type="entry name" value="FAD/NAD-bd_sf"/>
</dbReference>
<evidence type="ECO:0000256" key="1">
    <source>
        <dbReference type="ARBA" id="ARBA00001974"/>
    </source>
</evidence>
<evidence type="ECO:0000259" key="9">
    <source>
        <dbReference type="PROSITE" id="PS00624"/>
    </source>
</evidence>
<evidence type="ECO:0000313" key="10">
    <source>
        <dbReference type="EMBL" id="JAB91755.1"/>
    </source>
</evidence>
<accession>W8ASA6</accession>
<evidence type="ECO:0000256" key="5">
    <source>
        <dbReference type="PIRSR" id="PIRSR000137-2"/>
    </source>
</evidence>
<dbReference type="Pfam" id="PF05199">
    <property type="entry name" value="GMC_oxred_C"/>
    <property type="match status" value="1"/>
</dbReference>
<dbReference type="OrthoDB" id="269227at2759"/>
<feature type="region of interest" description="Disordered" evidence="7">
    <location>
        <begin position="626"/>
        <end position="649"/>
    </location>
</feature>
<feature type="binding site" evidence="5">
    <location>
        <position position="283"/>
    </location>
    <ligand>
        <name>FAD</name>
        <dbReference type="ChEBI" id="CHEBI:57692"/>
    </ligand>
</feature>
<evidence type="ECO:0000256" key="4">
    <source>
        <dbReference type="ARBA" id="ARBA00022827"/>
    </source>
</evidence>
<dbReference type="Gene3D" id="3.30.560.10">
    <property type="entry name" value="Glucose Oxidase, domain 3"/>
    <property type="match status" value="1"/>
</dbReference>
<dbReference type="PIRSF" id="PIRSF000137">
    <property type="entry name" value="Alcohol_oxidase"/>
    <property type="match status" value="1"/>
</dbReference>
<name>W8ASA6_CERCA</name>
<dbReference type="Gene3D" id="3.50.50.60">
    <property type="entry name" value="FAD/NAD(P)-binding domain"/>
    <property type="match status" value="1"/>
</dbReference>
<gene>
    <name evidence="10" type="primary">DHGL</name>
</gene>
<reference evidence="10" key="1">
    <citation type="submission" date="2013-07" db="EMBL/GenBank/DDBJ databases">
        <authorList>
            <person name="Geib S."/>
        </authorList>
    </citation>
    <scope>NUCLEOTIDE SEQUENCE</scope>
</reference>
<evidence type="ECO:0000259" key="8">
    <source>
        <dbReference type="PROSITE" id="PS00623"/>
    </source>
</evidence>
<dbReference type="InterPro" id="IPR000172">
    <property type="entry name" value="GMC_OxRdtase_N"/>
</dbReference>
<comment type="similarity">
    <text evidence="2 6">Belongs to the GMC oxidoreductase family.</text>
</comment>
<keyword evidence="4 5" id="KW-0274">FAD</keyword>
<dbReference type="GO" id="GO:0050660">
    <property type="term" value="F:flavin adenine dinucleotide binding"/>
    <property type="evidence" value="ECO:0007669"/>
    <property type="project" value="InterPro"/>
</dbReference>
<dbReference type="PANTHER" id="PTHR11552:SF147">
    <property type="entry name" value="CHOLINE DEHYDROGENASE, MITOCHONDRIAL"/>
    <property type="match status" value="1"/>
</dbReference>
<dbReference type="PANTHER" id="PTHR11552">
    <property type="entry name" value="GLUCOSE-METHANOL-CHOLINE GMC OXIDOREDUCTASE"/>
    <property type="match status" value="1"/>
</dbReference>
<comment type="cofactor">
    <cofactor evidence="1 5">
        <name>FAD</name>
        <dbReference type="ChEBI" id="CHEBI:57692"/>
    </cofactor>
</comment>
<proteinExistence type="evidence at transcript level"/>
<feature type="non-terminal residue" evidence="10">
    <location>
        <position position="1"/>
    </location>
</feature>
<dbReference type="PROSITE" id="PS00623">
    <property type="entry name" value="GMC_OXRED_1"/>
    <property type="match status" value="1"/>
</dbReference>
<dbReference type="SUPFAM" id="SSF54373">
    <property type="entry name" value="FAD-linked reductases, C-terminal domain"/>
    <property type="match status" value="1"/>
</dbReference>
<sequence length="649" mass="72222">TEVWQVEKLNNMSTTVPNAQCAAQSVGDFSSMVNMLLQTLLTAQCAISPPELWPPDYAESALKHGLEEYDFVVIGAGSAGSVVASRLSENPNWKVLVLEAGGDPPQESEVPAMMYSAQHTNATWNYFTEYSDKSCWAYNERRCYWPRGKMIGGTGGINVMIYVRGNRKDYDRWAHDGNRGWGWDDVLPYFERSVRPVGNQTHPRGYVTINTFPVNDLDVEQMIYAGAAELDIPRVLSIGDGSAMGYTNLPGTIANGRRMSTGKTYLSSVSKRPNLDVLKNAHVTKMNFDESGKNVRSVSFVLQDKYEMKVHVGKELVLSAGTIESPKLLMLSGVGPAQHLTNLHIPVIHDLPVGENLQDHVNIITFIKLNELRAKPWTTQQSLDATYNYLIHQRGPLASQGTGSLAGYVNTLKNGPYPDVSFHHFIFRRGDFGGLQSFLNGLTFTEHFKSQLNKVLETADILGMMNVLSYPKSKGTIRLRSADYRAPPLLTPNYFSEPEDIATLIRAMRYQAQLLNTTAYKEMTATLLRPSIDECDAHKFQSDEYWRCYIKYFSTTTYHLTGTVKMTPETDETGCVDPRLLLDGCGNVRVADASIMPLIPSANTNAATIMIAEKAADFIKEDWQHDEDDDFSSEEVEGGGEGGAWYFGS</sequence>
<keyword evidence="3 6" id="KW-0285">Flavoprotein</keyword>
<evidence type="ECO:0000256" key="7">
    <source>
        <dbReference type="SAM" id="MobiDB-lite"/>
    </source>
</evidence>
<feature type="domain" description="Glucose-methanol-choline oxidoreductase N-terminal" evidence="8">
    <location>
        <begin position="148"/>
        <end position="171"/>
    </location>
</feature>
<feature type="compositionally biased region" description="Acidic residues" evidence="7">
    <location>
        <begin position="626"/>
        <end position="638"/>
    </location>
</feature>
<feature type="domain" description="Glucose-methanol-choline oxidoreductase N-terminal" evidence="9">
    <location>
        <begin position="321"/>
        <end position="335"/>
    </location>
</feature>
<dbReference type="EMBL" id="GAMC01014801">
    <property type="protein sequence ID" value="JAB91754.1"/>
    <property type="molecule type" value="mRNA"/>
</dbReference>
<dbReference type="Pfam" id="PF00732">
    <property type="entry name" value="GMC_oxred_N"/>
    <property type="match status" value="1"/>
</dbReference>
<dbReference type="AlphaFoldDB" id="W8ASA6"/>
<reference evidence="10" key="2">
    <citation type="journal article" date="2014" name="BMC Genomics">
        <title>A genomic perspective to assessing quality of mass-reared SIT flies used in Mediterranean fruit fly (Ceratitis capitata) eradication in California.</title>
        <authorList>
            <person name="Calla B."/>
            <person name="Hall B."/>
            <person name="Hou S."/>
            <person name="Geib S.M."/>
        </authorList>
    </citation>
    <scope>NUCLEOTIDE SEQUENCE</scope>
</reference>
<dbReference type="EMBL" id="GAMC01014800">
    <property type="protein sequence ID" value="JAB91755.1"/>
    <property type="molecule type" value="mRNA"/>
</dbReference>
<protein>
    <submittedName>
        <fullName evidence="10">Glucose dehydrogenase (Acceptor)</fullName>
    </submittedName>
</protein>
<feature type="compositionally biased region" description="Gly residues" evidence="7">
    <location>
        <begin position="639"/>
        <end position="649"/>
    </location>
</feature>
<dbReference type="InterPro" id="IPR012132">
    <property type="entry name" value="GMC_OxRdtase"/>
</dbReference>